<sequence>MGASSSKATRSLPKRVTTPPWSGARVSRPVDSLAEASETKNDVIDRDSKDPQFLSKLNQLGPVLVGHRMQVTRPAASADHMYNSRLLSENEAASANPPQNRVQASRLSQLLDERKSVRTARDMEFLAKRFGVDLEKLESISKFLSTPSVHANSLVRDVHKDGGDKQVMKVKQ</sequence>
<reference evidence="2" key="1">
    <citation type="submission" date="2023-03" db="EMBL/GenBank/DDBJ databases">
        <title>Massive genome expansion in bonnet fungi (Mycena s.s.) driven by repeated elements and novel gene families across ecological guilds.</title>
        <authorList>
            <consortium name="Lawrence Berkeley National Laboratory"/>
            <person name="Harder C.B."/>
            <person name="Miyauchi S."/>
            <person name="Viragh M."/>
            <person name="Kuo A."/>
            <person name="Thoen E."/>
            <person name="Andreopoulos B."/>
            <person name="Lu D."/>
            <person name="Skrede I."/>
            <person name="Drula E."/>
            <person name="Henrissat B."/>
            <person name="Morin E."/>
            <person name="Kohler A."/>
            <person name="Barry K."/>
            <person name="LaButti K."/>
            <person name="Morin E."/>
            <person name="Salamov A."/>
            <person name="Lipzen A."/>
            <person name="Mereny Z."/>
            <person name="Hegedus B."/>
            <person name="Baldrian P."/>
            <person name="Stursova M."/>
            <person name="Weitz H."/>
            <person name="Taylor A."/>
            <person name="Grigoriev I.V."/>
            <person name="Nagy L.G."/>
            <person name="Martin F."/>
            <person name="Kauserud H."/>
        </authorList>
    </citation>
    <scope>NUCLEOTIDE SEQUENCE</scope>
    <source>
        <strain evidence="2">9144</strain>
    </source>
</reference>
<evidence type="ECO:0000256" key="1">
    <source>
        <dbReference type="SAM" id="MobiDB-lite"/>
    </source>
</evidence>
<accession>A0AAD6YGL5</accession>
<dbReference type="EMBL" id="JARJCW010000011">
    <property type="protein sequence ID" value="KAJ7219100.1"/>
    <property type="molecule type" value="Genomic_DNA"/>
</dbReference>
<dbReference type="AlphaFoldDB" id="A0AAD6YGL5"/>
<name>A0AAD6YGL5_9AGAR</name>
<evidence type="ECO:0000313" key="3">
    <source>
        <dbReference type="Proteomes" id="UP001219525"/>
    </source>
</evidence>
<dbReference type="Proteomes" id="UP001219525">
    <property type="component" value="Unassembled WGS sequence"/>
</dbReference>
<feature type="region of interest" description="Disordered" evidence="1">
    <location>
        <begin position="1"/>
        <end position="50"/>
    </location>
</feature>
<evidence type="ECO:0000313" key="2">
    <source>
        <dbReference type="EMBL" id="KAJ7219100.1"/>
    </source>
</evidence>
<proteinExistence type="predicted"/>
<feature type="compositionally biased region" description="Basic and acidic residues" evidence="1">
    <location>
        <begin position="37"/>
        <end position="50"/>
    </location>
</feature>
<comment type="caution">
    <text evidence="2">The sequence shown here is derived from an EMBL/GenBank/DDBJ whole genome shotgun (WGS) entry which is preliminary data.</text>
</comment>
<keyword evidence="3" id="KW-1185">Reference proteome</keyword>
<gene>
    <name evidence="2" type="ORF">GGX14DRAFT_589990</name>
</gene>
<organism evidence="2 3">
    <name type="scientific">Mycena pura</name>
    <dbReference type="NCBI Taxonomy" id="153505"/>
    <lineage>
        <taxon>Eukaryota</taxon>
        <taxon>Fungi</taxon>
        <taxon>Dikarya</taxon>
        <taxon>Basidiomycota</taxon>
        <taxon>Agaricomycotina</taxon>
        <taxon>Agaricomycetes</taxon>
        <taxon>Agaricomycetidae</taxon>
        <taxon>Agaricales</taxon>
        <taxon>Marasmiineae</taxon>
        <taxon>Mycenaceae</taxon>
        <taxon>Mycena</taxon>
    </lineage>
</organism>
<protein>
    <submittedName>
        <fullName evidence="2">Uncharacterized protein</fullName>
    </submittedName>
</protein>